<dbReference type="GO" id="GO:0000281">
    <property type="term" value="P:mitotic cytokinesis"/>
    <property type="evidence" value="ECO:0007669"/>
    <property type="project" value="EnsemblFungi"/>
</dbReference>
<dbReference type="KEGG" id="vpo:Kpol_185p2"/>
<evidence type="ECO:0000256" key="3">
    <source>
        <dbReference type="ARBA" id="ARBA00022741"/>
    </source>
</evidence>
<dbReference type="SMART" id="SM00220">
    <property type="entry name" value="S_TKc"/>
    <property type="match status" value="1"/>
</dbReference>
<evidence type="ECO:0000256" key="4">
    <source>
        <dbReference type="ARBA" id="ARBA00022777"/>
    </source>
</evidence>
<dbReference type="InterPro" id="IPR011009">
    <property type="entry name" value="Kinase-like_dom_sf"/>
</dbReference>
<dbReference type="AlphaFoldDB" id="A7TTK8"/>
<dbReference type="PROSITE" id="PS50011">
    <property type="entry name" value="PROTEIN_KINASE_DOM"/>
    <property type="match status" value="1"/>
</dbReference>
<dbReference type="InParanoid" id="A7TTK8"/>
<name>A7TTK8_VANPO</name>
<proteinExistence type="predicted"/>
<feature type="domain" description="Protein kinase" evidence="8">
    <location>
        <begin position="85"/>
        <end position="413"/>
    </location>
</feature>
<dbReference type="EMBL" id="DS480584">
    <property type="protein sequence ID" value="EDO14399.1"/>
    <property type="molecule type" value="Genomic_DNA"/>
</dbReference>
<evidence type="ECO:0000313" key="9">
    <source>
        <dbReference type="EMBL" id="EDO14399.1"/>
    </source>
</evidence>
<dbReference type="OrthoDB" id="68483at2759"/>
<dbReference type="Gene3D" id="1.10.510.10">
    <property type="entry name" value="Transferase(Phosphotransferase) domain 1"/>
    <property type="match status" value="1"/>
</dbReference>
<dbReference type="PANTHER" id="PTHR43895">
    <property type="entry name" value="CALCIUM/CALMODULIN-DEPENDENT PROTEIN KINASE KINASE-RELATED"/>
    <property type="match status" value="1"/>
</dbReference>
<accession>A7TTK8</accession>
<evidence type="ECO:0000256" key="5">
    <source>
        <dbReference type="ARBA" id="ARBA00022840"/>
    </source>
</evidence>
<reference evidence="9 10" key="1">
    <citation type="journal article" date="2007" name="Proc. Natl. Acad. Sci. U.S.A.">
        <title>Independent sorting-out of thousands of duplicated gene pairs in two yeast species descended from a whole-genome duplication.</title>
        <authorList>
            <person name="Scannell D.R."/>
            <person name="Frank A.C."/>
            <person name="Conant G.C."/>
            <person name="Byrne K.P."/>
            <person name="Woolfit M."/>
            <person name="Wolfe K.H."/>
        </authorList>
    </citation>
    <scope>NUCLEOTIDE SEQUENCE [LARGE SCALE GENOMIC DNA]</scope>
    <source>
        <strain evidence="10">ATCC 22028 / DSM 70294 / BCRC 21397 / CBS 2163 / NBRC 10782 / NRRL Y-8283 / UCD 57-17</strain>
    </source>
</reference>
<dbReference type="HOGENOM" id="CLU_019325_0_0_1"/>
<evidence type="ECO:0000259" key="8">
    <source>
        <dbReference type="PROSITE" id="PS50011"/>
    </source>
</evidence>
<keyword evidence="2" id="KW-0808">Transferase</keyword>
<dbReference type="Pfam" id="PF00069">
    <property type="entry name" value="Pkinase"/>
    <property type="match status" value="1"/>
</dbReference>
<dbReference type="GO" id="GO:0000902">
    <property type="term" value="P:cell morphogenesis"/>
    <property type="evidence" value="ECO:0007669"/>
    <property type="project" value="EnsemblFungi"/>
</dbReference>
<evidence type="ECO:0000256" key="1">
    <source>
        <dbReference type="ARBA" id="ARBA00022527"/>
    </source>
</evidence>
<dbReference type="PROSITE" id="PS00108">
    <property type="entry name" value="PROTEIN_KINASE_ST"/>
    <property type="match status" value="1"/>
</dbReference>
<dbReference type="GO" id="GO:0000921">
    <property type="term" value="P:septin ring assembly"/>
    <property type="evidence" value="ECO:0007669"/>
    <property type="project" value="EnsemblFungi"/>
</dbReference>
<dbReference type="Proteomes" id="UP000000267">
    <property type="component" value="Unassembled WGS sequence"/>
</dbReference>
<dbReference type="eggNOG" id="KOG0585">
    <property type="taxonomic scope" value="Eukaryota"/>
</dbReference>
<feature type="region of interest" description="Disordered" evidence="7">
    <location>
        <begin position="505"/>
        <end position="528"/>
    </location>
</feature>
<keyword evidence="3 6" id="KW-0547">Nucleotide-binding</keyword>
<keyword evidence="5 6" id="KW-0067">ATP-binding</keyword>
<evidence type="ECO:0000313" key="10">
    <source>
        <dbReference type="Proteomes" id="UP000000267"/>
    </source>
</evidence>
<gene>
    <name evidence="9" type="ORF">Kpol_185p2</name>
</gene>
<dbReference type="GO" id="GO:0007124">
    <property type="term" value="P:pseudohyphal growth"/>
    <property type="evidence" value="ECO:0007669"/>
    <property type="project" value="EnsemblFungi"/>
</dbReference>
<dbReference type="PANTHER" id="PTHR43895:SF150">
    <property type="entry name" value="SERINE_THREONINE-PROTEIN KINASE STK11"/>
    <property type="match status" value="1"/>
</dbReference>
<dbReference type="FunCoup" id="A7TTK8">
    <property type="interactions" value="276"/>
</dbReference>
<keyword evidence="1" id="KW-0723">Serine/threonine-protein kinase</keyword>
<evidence type="ECO:0000256" key="2">
    <source>
        <dbReference type="ARBA" id="ARBA00022679"/>
    </source>
</evidence>
<dbReference type="GO" id="GO:0007117">
    <property type="term" value="P:budding cell bud growth"/>
    <property type="evidence" value="ECO:0007669"/>
    <property type="project" value="EnsemblFungi"/>
</dbReference>
<keyword evidence="10" id="KW-1185">Reference proteome</keyword>
<dbReference type="GeneID" id="5542385"/>
<evidence type="ECO:0000256" key="7">
    <source>
        <dbReference type="SAM" id="MobiDB-lite"/>
    </source>
</evidence>
<dbReference type="GO" id="GO:0005524">
    <property type="term" value="F:ATP binding"/>
    <property type="evidence" value="ECO:0007669"/>
    <property type="project" value="UniProtKB-UniRule"/>
</dbReference>
<dbReference type="Pfam" id="PF07714">
    <property type="entry name" value="PK_Tyr_Ser-Thr"/>
    <property type="match status" value="1"/>
</dbReference>
<dbReference type="SUPFAM" id="SSF56112">
    <property type="entry name" value="Protein kinase-like (PK-like)"/>
    <property type="match status" value="1"/>
</dbReference>
<feature type="compositionally biased region" description="Low complexity" evidence="7">
    <location>
        <begin position="505"/>
        <end position="525"/>
    </location>
</feature>
<dbReference type="InterPro" id="IPR000719">
    <property type="entry name" value="Prot_kinase_dom"/>
</dbReference>
<dbReference type="PROSITE" id="PS00107">
    <property type="entry name" value="PROTEIN_KINASE_ATP"/>
    <property type="match status" value="1"/>
</dbReference>
<protein>
    <recommendedName>
        <fullName evidence="8">Protein kinase domain-containing protein</fullName>
    </recommendedName>
</protein>
<dbReference type="RefSeq" id="XP_001642257.1">
    <property type="nucleotide sequence ID" value="XM_001642207.1"/>
</dbReference>
<dbReference type="InterPro" id="IPR017441">
    <property type="entry name" value="Protein_kinase_ATP_BS"/>
</dbReference>
<feature type="binding site" evidence="6">
    <location>
        <position position="123"/>
    </location>
    <ligand>
        <name>ATP</name>
        <dbReference type="ChEBI" id="CHEBI:30616"/>
    </ligand>
</feature>
<dbReference type="GO" id="GO:0000023">
    <property type="term" value="P:maltose metabolic process"/>
    <property type="evidence" value="ECO:0007669"/>
    <property type="project" value="EnsemblFungi"/>
</dbReference>
<evidence type="ECO:0000256" key="6">
    <source>
        <dbReference type="PROSITE-ProRule" id="PRU10141"/>
    </source>
</evidence>
<dbReference type="GO" id="GO:0004674">
    <property type="term" value="F:protein serine/threonine kinase activity"/>
    <property type="evidence" value="ECO:0007669"/>
    <property type="project" value="UniProtKB-KW"/>
</dbReference>
<dbReference type="GO" id="GO:1902935">
    <property type="term" value="P:protein localization to septin ring"/>
    <property type="evidence" value="ECO:0007669"/>
    <property type="project" value="EnsemblFungi"/>
</dbReference>
<organism evidence="10">
    <name type="scientific">Vanderwaltozyma polyspora (strain ATCC 22028 / DSM 70294 / BCRC 21397 / CBS 2163 / NBRC 10782 / NRRL Y-8283 / UCD 57-17)</name>
    <name type="common">Kluyveromyces polysporus</name>
    <dbReference type="NCBI Taxonomy" id="436907"/>
    <lineage>
        <taxon>Eukaryota</taxon>
        <taxon>Fungi</taxon>
        <taxon>Dikarya</taxon>
        <taxon>Ascomycota</taxon>
        <taxon>Saccharomycotina</taxon>
        <taxon>Saccharomycetes</taxon>
        <taxon>Saccharomycetales</taxon>
        <taxon>Saccharomycetaceae</taxon>
        <taxon>Vanderwaltozyma</taxon>
    </lineage>
</organism>
<dbReference type="GO" id="GO:0042149">
    <property type="term" value="P:cellular response to glucose starvation"/>
    <property type="evidence" value="ECO:0007669"/>
    <property type="project" value="EnsemblFungi"/>
</dbReference>
<dbReference type="STRING" id="436907.A7TTK8"/>
<dbReference type="GO" id="GO:0000144">
    <property type="term" value="C:cellular bud neck septin ring"/>
    <property type="evidence" value="ECO:0007669"/>
    <property type="project" value="EnsemblFungi"/>
</dbReference>
<keyword evidence="4" id="KW-0418">Kinase</keyword>
<dbReference type="InterPro" id="IPR008271">
    <property type="entry name" value="Ser/Thr_kinase_AS"/>
</dbReference>
<dbReference type="InterPro" id="IPR001245">
    <property type="entry name" value="Ser-Thr/Tyr_kinase_cat_dom"/>
</dbReference>
<dbReference type="GO" id="GO:0007165">
    <property type="term" value="P:signal transduction"/>
    <property type="evidence" value="ECO:0007669"/>
    <property type="project" value="TreeGrafter"/>
</dbReference>
<sequence>MYPTLLTNTVFEESKGKEEIPYYQRPVTPSSFTSSASSISSIYKPTYHSIIEDNETYIVSQISSFIKDITRDVRTHDNVRIINNYAIQSSLGKGQFGKVYKAVSIENNNNEGRVVAIKVIPKKPMNSQQFSMNQILRQLQIWKNKGIITSSNSISSDQTVILMNLQKCRWELFVLSKLDNPYITKMIECLDSPNSKNLWIVNEWGNLGELQWKRDTQPQILEQWEPFLEGCNKRDFISFSEKVLLDITKGLKYLKSQGCIHRDIKPSNILVDSIGKKFKISDFGCSIIIPSELFISNPLLKSAFQLELHKIVGTPAFIAPELCYSEDLTFQDNIDDGFQLDIWALGVTLYCLLYNDLPFYGDNEFETYNKISSETLHHKLNGNYLNDLVIGKILEKDPSKRIKIEELYSQIFEKYETDVINIDEKNPVLRVKSKTKMKNFFSKLKNFKPSIQNNTGDYNSTPNTTTEVPFNNNIRNNNDVTTKQTVLAGPNTNFSKFEETPYRLSNDSSASSMISSLGSHSTSSSLAGPVKIPDLLDSLKSQSPNDYEAHNNNNDNHKTVIDIGLYTDDDIHSMKELNTPSRHTRTRSTVSLIEESPSKPLQRVITQSPLFSKSEELLPSIAYIQNSPLRKVEKKPLPVSRGIAHSKNIIDFRQYLDSEDDQNEKQTMNGGLTSDSLSDIKNYLAYLDKNLNNNNT</sequence>
<dbReference type="Gene3D" id="3.30.200.20">
    <property type="entry name" value="Phosphorylase Kinase, domain 1"/>
    <property type="match status" value="1"/>
</dbReference>